<feature type="domain" description="Methylamine utilisation protein MauE" evidence="6">
    <location>
        <begin position="9"/>
        <end position="135"/>
    </location>
</feature>
<evidence type="ECO:0000259" key="6">
    <source>
        <dbReference type="Pfam" id="PF07291"/>
    </source>
</evidence>
<feature type="transmembrane region" description="Helical" evidence="5">
    <location>
        <begin position="119"/>
        <end position="136"/>
    </location>
</feature>
<dbReference type="RefSeq" id="WP_184167897.1">
    <property type="nucleotide sequence ID" value="NZ_JACHLD010000011.1"/>
</dbReference>
<dbReference type="AlphaFoldDB" id="A0A7W7N921"/>
<feature type="transmembrane region" description="Helical" evidence="5">
    <location>
        <begin position="157"/>
        <end position="175"/>
    </location>
</feature>
<feature type="transmembrane region" description="Helical" evidence="5">
    <location>
        <begin position="7"/>
        <end position="28"/>
    </location>
</feature>
<protein>
    <submittedName>
        <fullName evidence="7">Putative membrane protein YphA (DoxX/SURF4 family)</fullName>
    </submittedName>
</protein>
<feature type="transmembrane region" description="Helical" evidence="5">
    <location>
        <begin position="78"/>
        <end position="99"/>
    </location>
</feature>
<gene>
    <name evidence="7" type="ORF">HNP37_004657</name>
</gene>
<proteinExistence type="predicted"/>
<accession>A0A7W7N921</accession>
<evidence type="ECO:0000256" key="5">
    <source>
        <dbReference type="SAM" id="Phobius"/>
    </source>
</evidence>
<evidence type="ECO:0000256" key="3">
    <source>
        <dbReference type="ARBA" id="ARBA00022989"/>
    </source>
</evidence>
<feature type="transmembrane region" description="Helical" evidence="5">
    <location>
        <begin position="53"/>
        <end position="71"/>
    </location>
</feature>
<evidence type="ECO:0000256" key="2">
    <source>
        <dbReference type="ARBA" id="ARBA00022692"/>
    </source>
</evidence>
<dbReference type="Pfam" id="PF07291">
    <property type="entry name" value="MauE"/>
    <property type="match status" value="1"/>
</dbReference>
<keyword evidence="2 5" id="KW-0812">Transmembrane</keyword>
<dbReference type="Proteomes" id="UP000561681">
    <property type="component" value="Unassembled WGS sequence"/>
</dbReference>
<evidence type="ECO:0000313" key="8">
    <source>
        <dbReference type="Proteomes" id="UP000561681"/>
    </source>
</evidence>
<keyword evidence="8" id="KW-1185">Reference proteome</keyword>
<keyword evidence="3 5" id="KW-1133">Transmembrane helix</keyword>
<organism evidence="7 8">
    <name type="scientific">Flavobacterium nitrogenifigens</name>
    <dbReference type="NCBI Taxonomy" id="1617283"/>
    <lineage>
        <taxon>Bacteria</taxon>
        <taxon>Pseudomonadati</taxon>
        <taxon>Bacteroidota</taxon>
        <taxon>Flavobacteriia</taxon>
        <taxon>Flavobacteriales</taxon>
        <taxon>Flavobacteriaceae</taxon>
        <taxon>Flavobacterium</taxon>
    </lineage>
</organism>
<dbReference type="GO" id="GO:0030416">
    <property type="term" value="P:methylamine metabolic process"/>
    <property type="evidence" value="ECO:0007669"/>
    <property type="project" value="InterPro"/>
</dbReference>
<comment type="caution">
    <text evidence="7">The sequence shown here is derived from an EMBL/GenBank/DDBJ whole genome shotgun (WGS) entry which is preliminary data.</text>
</comment>
<comment type="subcellular location">
    <subcellularLocation>
        <location evidence="1">Membrane</location>
        <topology evidence="1">Multi-pass membrane protein</topology>
    </subcellularLocation>
</comment>
<reference evidence="7 8" key="1">
    <citation type="submission" date="2020-08" db="EMBL/GenBank/DDBJ databases">
        <title>Functional genomics of gut bacteria from endangered species of beetles.</title>
        <authorList>
            <person name="Carlos-Shanley C."/>
        </authorList>
    </citation>
    <scope>NUCLEOTIDE SEQUENCE [LARGE SCALE GENOMIC DNA]</scope>
    <source>
        <strain evidence="7 8">S00142</strain>
    </source>
</reference>
<evidence type="ECO:0000256" key="4">
    <source>
        <dbReference type="ARBA" id="ARBA00023136"/>
    </source>
</evidence>
<dbReference type="UniPathway" id="UPA00895"/>
<dbReference type="EMBL" id="JACHLD010000011">
    <property type="protein sequence ID" value="MBB4804560.1"/>
    <property type="molecule type" value="Genomic_DNA"/>
</dbReference>
<dbReference type="InterPro" id="IPR009908">
    <property type="entry name" value="Methylamine_util_MauE"/>
</dbReference>
<sequence>MTLKPQIRNIIIEIICMLFVLLFVYAAVSKILDFENFQVQLGQSPLLSAYARWVSYMVPIIEITIAILLCIPRLRLFGLFAAFSLMVMFTSYIFIILHFSSFVPCSCGGVLAKMSWNAHLAFNILFVFLAAGAIVLRRGSNDITSHGLKFRSVIMKIGFLAVASIVAVVALFISSEKIMHEDNPFIRRFPSHPAEYVHEIDLKYNSYYFAGSDLSKFYLGNFTTPATVRSIDQSNYKQQYHNITLDAENIYFKKVTVMVRDSSFYLFDGSVPVYLTGSIKNWKINDEFNGIPFFTRAVAVDDNSLVFRSNNAKNAANVIGVFNKKAVTKTIYCRDLLQKQVDGIFDTDGILLYSSELRKIIYLYYYRNEFIVADQKGGLSYRGHTIDTIKHAKIKVASLNDDTERAMSAPSFIVNANAAVYKNLLFVNSKIKGSYESNKLWERACIIDVYELKTNKYLLSFPIYNIGNMKLNSFAVTENNLYALIGSRLAVYRFNQIIKKEMLSR</sequence>
<name>A0A7W7N921_9FLAO</name>
<evidence type="ECO:0000313" key="7">
    <source>
        <dbReference type="EMBL" id="MBB4804560.1"/>
    </source>
</evidence>
<evidence type="ECO:0000256" key="1">
    <source>
        <dbReference type="ARBA" id="ARBA00004141"/>
    </source>
</evidence>
<dbReference type="GO" id="GO:0016020">
    <property type="term" value="C:membrane"/>
    <property type="evidence" value="ECO:0007669"/>
    <property type="project" value="UniProtKB-SubCell"/>
</dbReference>
<keyword evidence="4 5" id="KW-0472">Membrane</keyword>